<dbReference type="PANTHER" id="PTHR45080:SF8">
    <property type="entry name" value="IG-LIKE DOMAIN-CONTAINING PROTEIN"/>
    <property type="match status" value="1"/>
</dbReference>
<proteinExistence type="predicted"/>
<keyword evidence="2" id="KW-0963">Cytoplasm</keyword>
<keyword evidence="5" id="KW-0393">Immunoglobulin domain</keyword>
<dbReference type="InterPro" id="IPR036179">
    <property type="entry name" value="Ig-like_dom_sf"/>
</dbReference>
<dbReference type="SMART" id="SM00409">
    <property type="entry name" value="IG"/>
    <property type="match status" value="3"/>
</dbReference>
<evidence type="ECO:0000313" key="7">
    <source>
        <dbReference type="EMBL" id="CAF5167321.1"/>
    </source>
</evidence>
<dbReference type="InterPro" id="IPR007110">
    <property type="entry name" value="Ig-like_dom"/>
</dbReference>
<evidence type="ECO:0000256" key="3">
    <source>
        <dbReference type="ARBA" id="ARBA00022729"/>
    </source>
</evidence>
<evidence type="ECO:0000256" key="1">
    <source>
        <dbReference type="ARBA" id="ARBA00004496"/>
    </source>
</evidence>
<comment type="subcellular location">
    <subcellularLocation>
        <location evidence="1">Cytoplasm</location>
    </subcellularLocation>
</comment>
<dbReference type="InterPro" id="IPR003598">
    <property type="entry name" value="Ig_sub2"/>
</dbReference>
<comment type="caution">
    <text evidence="7">The sequence shown here is derived from an EMBL/GenBank/DDBJ whole genome shotgun (WGS) entry which is preliminary data.</text>
</comment>
<dbReference type="InterPro" id="IPR013783">
    <property type="entry name" value="Ig-like_fold"/>
</dbReference>
<evidence type="ECO:0000256" key="5">
    <source>
        <dbReference type="ARBA" id="ARBA00023319"/>
    </source>
</evidence>
<dbReference type="GO" id="GO:0005886">
    <property type="term" value="C:plasma membrane"/>
    <property type="evidence" value="ECO:0007669"/>
    <property type="project" value="TreeGrafter"/>
</dbReference>
<keyword evidence="4" id="KW-1015">Disulfide bond</keyword>
<dbReference type="Gene3D" id="2.60.40.10">
    <property type="entry name" value="Immunoglobulins"/>
    <property type="match status" value="3"/>
</dbReference>
<accession>A0A8S3GSY8</accession>
<gene>
    <name evidence="7" type="ORF">GIL414_LOCUS66403</name>
</gene>
<dbReference type="FunFam" id="2.60.40.10:FF:000425">
    <property type="entry name" value="Myosin light chain kinase"/>
    <property type="match status" value="2"/>
</dbReference>
<feature type="domain" description="Ig-like" evidence="6">
    <location>
        <begin position="145"/>
        <end position="327"/>
    </location>
</feature>
<dbReference type="InterPro" id="IPR003599">
    <property type="entry name" value="Ig_sub"/>
</dbReference>
<keyword evidence="3" id="KW-0732">Signal</keyword>
<dbReference type="PROSITE" id="PS50835">
    <property type="entry name" value="IG_LIKE"/>
    <property type="match status" value="2"/>
</dbReference>
<dbReference type="InterPro" id="IPR013098">
    <property type="entry name" value="Ig_I-set"/>
</dbReference>
<evidence type="ECO:0000256" key="2">
    <source>
        <dbReference type="ARBA" id="ARBA00022490"/>
    </source>
</evidence>
<dbReference type="GO" id="GO:0050808">
    <property type="term" value="P:synapse organization"/>
    <property type="evidence" value="ECO:0007669"/>
    <property type="project" value="TreeGrafter"/>
</dbReference>
<dbReference type="PANTHER" id="PTHR45080">
    <property type="entry name" value="CONTACTIN 5"/>
    <property type="match status" value="1"/>
</dbReference>
<reference evidence="7" key="1">
    <citation type="submission" date="2021-02" db="EMBL/GenBank/DDBJ databases">
        <authorList>
            <person name="Nowell W R."/>
        </authorList>
    </citation>
    <scope>NUCLEOTIDE SEQUENCE</scope>
</reference>
<dbReference type="SUPFAM" id="SSF48726">
    <property type="entry name" value="Immunoglobulin"/>
    <property type="match status" value="4"/>
</dbReference>
<dbReference type="GO" id="GO:0043025">
    <property type="term" value="C:neuronal cell body"/>
    <property type="evidence" value="ECO:0007669"/>
    <property type="project" value="TreeGrafter"/>
</dbReference>
<dbReference type="Pfam" id="PF07679">
    <property type="entry name" value="I-set"/>
    <property type="match status" value="3"/>
</dbReference>
<name>A0A8S3GSY8_9BILA</name>
<feature type="non-terminal residue" evidence="7">
    <location>
        <position position="327"/>
    </location>
</feature>
<dbReference type="GO" id="GO:0008046">
    <property type="term" value="F:axon guidance receptor activity"/>
    <property type="evidence" value="ECO:0007669"/>
    <property type="project" value="TreeGrafter"/>
</dbReference>
<organism evidence="7 8">
    <name type="scientific">Rotaria magnacalcarata</name>
    <dbReference type="NCBI Taxonomy" id="392030"/>
    <lineage>
        <taxon>Eukaryota</taxon>
        <taxon>Metazoa</taxon>
        <taxon>Spiralia</taxon>
        <taxon>Gnathifera</taxon>
        <taxon>Rotifera</taxon>
        <taxon>Eurotatoria</taxon>
        <taxon>Bdelloidea</taxon>
        <taxon>Philodinida</taxon>
        <taxon>Philodinidae</taxon>
        <taxon>Rotaria</taxon>
    </lineage>
</organism>
<dbReference type="GO" id="GO:0005737">
    <property type="term" value="C:cytoplasm"/>
    <property type="evidence" value="ECO:0007669"/>
    <property type="project" value="UniProtKB-SubCell"/>
</dbReference>
<dbReference type="Proteomes" id="UP000681720">
    <property type="component" value="Unassembled WGS sequence"/>
</dbReference>
<dbReference type="GO" id="GO:0060298">
    <property type="term" value="P:positive regulation of sarcomere organization"/>
    <property type="evidence" value="ECO:0007669"/>
    <property type="project" value="UniProtKB-ARBA"/>
</dbReference>
<dbReference type="InterPro" id="IPR050958">
    <property type="entry name" value="Cell_Adh-Cytoskel_Orgn"/>
</dbReference>
<evidence type="ECO:0000313" key="8">
    <source>
        <dbReference type="Proteomes" id="UP000681720"/>
    </source>
</evidence>
<feature type="non-terminal residue" evidence="7">
    <location>
        <position position="1"/>
    </location>
</feature>
<sequence>LGFESQFDVKTGHITLKQKGVTTKHAGELICRVENSAGTIDAPVILDVQTAPVVTKKLTDQEIMIDNEIRFVVDITGSPSPKITWTKDDVPIKSDAQHIIETNGTTQTLIIKNAKVTDEGKYRVSAENPLGHVESTAQLTILEHPVVDQPFGDITQPIGSDVTLTCKVIGGRPRATVTWLKNDKEFKPDDRHKVKALPDGTCELFIKSIDETDHQDKYTLLIKNKVGQKEINSTLTVRAPLEFTQPLKDQDVLSQSPFILTVETNGIPKPTVKWFFNDQEIKNTPKTKIESKQNMHTLTISKAELTDQGVYKCIATNPDGTVETKAT</sequence>
<dbReference type="GO" id="GO:0045989">
    <property type="term" value="P:positive regulation of striated muscle contraction"/>
    <property type="evidence" value="ECO:0007669"/>
    <property type="project" value="UniProtKB-ARBA"/>
</dbReference>
<dbReference type="SMART" id="SM00408">
    <property type="entry name" value="IGc2"/>
    <property type="match status" value="3"/>
</dbReference>
<protein>
    <recommendedName>
        <fullName evidence="6">Ig-like domain-containing protein</fullName>
    </recommendedName>
</protein>
<dbReference type="AlphaFoldDB" id="A0A8S3GSY8"/>
<feature type="domain" description="Ig-like" evidence="6">
    <location>
        <begin position="52"/>
        <end position="140"/>
    </location>
</feature>
<evidence type="ECO:0000256" key="4">
    <source>
        <dbReference type="ARBA" id="ARBA00023157"/>
    </source>
</evidence>
<dbReference type="GO" id="GO:0007156">
    <property type="term" value="P:homophilic cell adhesion via plasma membrane adhesion molecules"/>
    <property type="evidence" value="ECO:0007669"/>
    <property type="project" value="TreeGrafter"/>
</dbReference>
<dbReference type="FunFam" id="2.60.40.10:FF:000107">
    <property type="entry name" value="Myosin, light chain kinase a"/>
    <property type="match status" value="1"/>
</dbReference>
<evidence type="ECO:0000259" key="6">
    <source>
        <dbReference type="PROSITE" id="PS50835"/>
    </source>
</evidence>
<dbReference type="GO" id="GO:0030424">
    <property type="term" value="C:axon"/>
    <property type="evidence" value="ECO:0007669"/>
    <property type="project" value="TreeGrafter"/>
</dbReference>
<dbReference type="EMBL" id="CAJOBJ010311884">
    <property type="protein sequence ID" value="CAF5167321.1"/>
    <property type="molecule type" value="Genomic_DNA"/>
</dbReference>